<dbReference type="InterPro" id="IPR029058">
    <property type="entry name" value="AB_hydrolase_fold"/>
</dbReference>
<evidence type="ECO:0000313" key="3">
    <source>
        <dbReference type="EMBL" id="GAA1592512.1"/>
    </source>
</evidence>
<dbReference type="PANTHER" id="PTHR43433:SF5">
    <property type="entry name" value="AB HYDROLASE-1 DOMAIN-CONTAINING PROTEIN"/>
    <property type="match status" value="1"/>
</dbReference>
<evidence type="ECO:0000256" key="1">
    <source>
        <dbReference type="SAM" id="MobiDB-lite"/>
    </source>
</evidence>
<protein>
    <recommendedName>
        <fullName evidence="2">AB hydrolase-1 domain-containing protein</fullName>
    </recommendedName>
</protein>
<organism evidence="3 4">
    <name type="scientific">Kribbella sancticallisti</name>
    <dbReference type="NCBI Taxonomy" id="460087"/>
    <lineage>
        <taxon>Bacteria</taxon>
        <taxon>Bacillati</taxon>
        <taxon>Actinomycetota</taxon>
        <taxon>Actinomycetes</taxon>
        <taxon>Propionibacteriales</taxon>
        <taxon>Kribbellaceae</taxon>
        <taxon>Kribbella</taxon>
    </lineage>
</organism>
<dbReference type="InterPro" id="IPR050471">
    <property type="entry name" value="AB_hydrolase"/>
</dbReference>
<proteinExistence type="predicted"/>
<gene>
    <name evidence="3" type="ORF">GCM10009789_53230</name>
</gene>
<dbReference type="InterPro" id="IPR000073">
    <property type="entry name" value="AB_hydrolase_1"/>
</dbReference>
<dbReference type="PANTHER" id="PTHR43433">
    <property type="entry name" value="HYDROLASE, ALPHA/BETA FOLD FAMILY PROTEIN"/>
    <property type="match status" value="1"/>
</dbReference>
<name>A0ABP4PZD2_9ACTN</name>
<evidence type="ECO:0000259" key="2">
    <source>
        <dbReference type="Pfam" id="PF00561"/>
    </source>
</evidence>
<reference evidence="4" key="1">
    <citation type="journal article" date="2019" name="Int. J. Syst. Evol. Microbiol.">
        <title>The Global Catalogue of Microorganisms (GCM) 10K type strain sequencing project: providing services to taxonomists for standard genome sequencing and annotation.</title>
        <authorList>
            <consortium name="The Broad Institute Genomics Platform"/>
            <consortium name="The Broad Institute Genome Sequencing Center for Infectious Disease"/>
            <person name="Wu L."/>
            <person name="Ma J."/>
        </authorList>
    </citation>
    <scope>NUCLEOTIDE SEQUENCE [LARGE SCALE GENOMIC DNA]</scope>
    <source>
        <strain evidence="4">JCM 14969</strain>
    </source>
</reference>
<accession>A0ABP4PZD2</accession>
<feature type="compositionally biased region" description="Low complexity" evidence="1">
    <location>
        <begin position="203"/>
        <end position="216"/>
    </location>
</feature>
<dbReference type="Gene3D" id="3.40.50.1820">
    <property type="entry name" value="alpha/beta hydrolase"/>
    <property type="match status" value="1"/>
</dbReference>
<keyword evidence="4" id="KW-1185">Reference proteome</keyword>
<feature type="domain" description="AB hydrolase-1" evidence="2">
    <location>
        <begin position="22"/>
        <end position="139"/>
    </location>
</feature>
<dbReference type="Pfam" id="PF00561">
    <property type="entry name" value="Abhydrolase_1"/>
    <property type="match status" value="1"/>
</dbReference>
<feature type="region of interest" description="Disordered" evidence="1">
    <location>
        <begin position="174"/>
        <end position="216"/>
    </location>
</feature>
<dbReference type="RefSeq" id="WP_344218538.1">
    <property type="nucleotide sequence ID" value="NZ_BAAAOS010000038.1"/>
</dbReference>
<comment type="caution">
    <text evidence="3">The sequence shown here is derived from an EMBL/GenBank/DDBJ whole genome shotgun (WGS) entry which is preliminary data.</text>
</comment>
<dbReference type="SUPFAM" id="SSF53474">
    <property type="entry name" value="alpha/beta-Hydrolases"/>
    <property type="match status" value="1"/>
</dbReference>
<sequence length="312" mass="32361">MRVDNLAVPGANLYYEVRGAGPVLLLVCGGVYDAAGYAQLAEHFADRYTVVTYDRRGNSRSPLADPAERQSIEVHSDDAARLLSAVGVTADAPAEVFGNSSGAIIALDLAARHPESVRTVVAHEPPLFELLDDRDRWRTLIRSVEETFQTAGPWAALETLNIGFAAEAGADEADAAGLPAGGEGPAEAEGHSAAEADAEAEAEAAPAADGLGPDAGADAETVARMQQNLAFFVGYEVPPFAEYLPDLAALGAVSVVPAVGEGSNGEPWVRAAQALAERLGTQAAAFPGDHGGFGTEHQEFAARLDAIFRAAT</sequence>
<evidence type="ECO:0000313" key="4">
    <source>
        <dbReference type="Proteomes" id="UP001500393"/>
    </source>
</evidence>
<dbReference type="Proteomes" id="UP001500393">
    <property type="component" value="Unassembled WGS sequence"/>
</dbReference>
<dbReference type="EMBL" id="BAAAOS010000038">
    <property type="protein sequence ID" value="GAA1592512.1"/>
    <property type="molecule type" value="Genomic_DNA"/>
</dbReference>